<dbReference type="EMBL" id="JACIUY010000063">
    <property type="protein sequence ID" value="MBB1086631.1"/>
    <property type="molecule type" value="Genomic_DNA"/>
</dbReference>
<name>A0A7W3U0F0_9LACO</name>
<accession>A0A7W3U0F0</accession>
<keyword evidence="6" id="KW-0255">Endonuclease</keyword>
<evidence type="ECO:0000313" key="7">
    <source>
        <dbReference type="Proteomes" id="UP000518255"/>
    </source>
</evidence>
<comment type="similarity">
    <text evidence="1">Belongs to the type-I restriction system S methylase family.</text>
</comment>
<evidence type="ECO:0000313" key="5">
    <source>
        <dbReference type="EMBL" id="MBB1062300.1"/>
    </source>
</evidence>
<sequence length="178" mass="20548">MKLKEVSRIESGKNVNRLNKNKLANQYTSLDAENDFYLMGKETEQCSNIIAFDLYPKIGNSSARVISEENSSKIILNQKMCKIIVDGTIASAYYICYLLNEDESVKKQKNSFLQGSFIERLQPSILSNLEIQLPSLKEQRLMGKIYVKSIYNNYLKKKLSDMELVRSKAFLRKIKDKQ</sequence>
<dbReference type="GO" id="GO:0003677">
    <property type="term" value="F:DNA binding"/>
    <property type="evidence" value="ECO:0007669"/>
    <property type="project" value="UniProtKB-KW"/>
</dbReference>
<dbReference type="Pfam" id="PF01420">
    <property type="entry name" value="Methylase_S"/>
    <property type="match status" value="1"/>
</dbReference>
<gene>
    <name evidence="6" type="ORF">H5R63_07570</name>
    <name evidence="5" type="ORF">H5R64_00530</name>
</gene>
<evidence type="ECO:0000256" key="2">
    <source>
        <dbReference type="ARBA" id="ARBA00022747"/>
    </source>
</evidence>
<dbReference type="EMBL" id="JACIUZ010000011">
    <property type="protein sequence ID" value="MBB1062300.1"/>
    <property type="molecule type" value="Genomic_DNA"/>
</dbReference>
<dbReference type="Gene3D" id="3.90.220.20">
    <property type="entry name" value="DNA methylase specificity domains"/>
    <property type="match status" value="1"/>
</dbReference>
<dbReference type="Proteomes" id="UP000518255">
    <property type="component" value="Unassembled WGS sequence"/>
</dbReference>
<keyword evidence="6" id="KW-0378">Hydrolase</keyword>
<evidence type="ECO:0000259" key="4">
    <source>
        <dbReference type="Pfam" id="PF01420"/>
    </source>
</evidence>
<dbReference type="AlphaFoldDB" id="A0A7W3U0F0"/>
<keyword evidence="8" id="KW-1185">Reference proteome</keyword>
<evidence type="ECO:0000313" key="6">
    <source>
        <dbReference type="EMBL" id="MBB1086631.1"/>
    </source>
</evidence>
<evidence type="ECO:0000256" key="1">
    <source>
        <dbReference type="ARBA" id="ARBA00010923"/>
    </source>
</evidence>
<dbReference type="Proteomes" id="UP000544052">
    <property type="component" value="Unassembled WGS sequence"/>
</dbReference>
<keyword evidence="2" id="KW-0680">Restriction system</keyword>
<comment type="caution">
    <text evidence="6">The sequence shown here is derived from an EMBL/GenBank/DDBJ whole genome shotgun (WGS) entry which is preliminary data.</text>
</comment>
<organism evidence="6 7">
    <name type="scientific">Limosilactobacillus fastidiosus</name>
    <dbReference type="NCBI Taxonomy" id="2759855"/>
    <lineage>
        <taxon>Bacteria</taxon>
        <taxon>Bacillati</taxon>
        <taxon>Bacillota</taxon>
        <taxon>Bacilli</taxon>
        <taxon>Lactobacillales</taxon>
        <taxon>Lactobacillaceae</taxon>
        <taxon>Limosilactobacillus</taxon>
    </lineage>
</organism>
<dbReference type="GO" id="GO:0004519">
    <property type="term" value="F:endonuclease activity"/>
    <property type="evidence" value="ECO:0007669"/>
    <property type="project" value="UniProtKB-KW"/>
</dbReference>
<keyword evidence="3" id="KW-0238">DNA-binding</keyword>
<dbReference type="RefSeq" id="WP_182581497.1">
    <property type="nucleotide sequence ID" value="NZ_JACIUY010000063.1"/>
</dbReference>
<dbReference type="SUPFAM" id="SSF116734">
    <property type="entry name" value="DNA methylase specificity domain"/>
    <property type="match status" value="1"/>
</dbReference>
<keyword evidence="6" id="KW-0540">Nuclease</keyword>
<feature type="domain" description="Type I restriction modification DNA specificity" evidence="4">
    <location>
        <begin position="2"/>
        <end position="151"/>
    </location>
</feature>
<evidence type="ECO:0000313" key="8">
    <source>
        <dbReference type="Proteomes" id="UP000544052"/>
    </source>
</evidence>
<reference evidence="7 8" key="1">
    <citation type="submission" date="2020-07" db="EMBL/GenBank/DDBJ databases">
        <title>Description of Limosilactobacillus balticus sp. nov., Limosilactobacillus agrestis sp. nov., Limosilactobacillus albertensis sp. nov., Limosilactobacillus rudii sp. nov., Limosilactobacillus fastidiosus sp. nov., five novel Limosilactobacillus species isolated from the vertebrate gastrointestinal tract, and proposal of 6 subspecies of Limosilactobacillus reuteri adapted to the gastrointestinal tract of specific vertebrate hosts.</title>
        <authorList>
            <person name="Li F."/>
            <person name="Cheng C."/>
            <person name="Zheng J."/>
            <person name="Quevedo R.M."/>
            <person name="Li J."/>
            <person name="Roos S."/>
            <person name="Gaenzle M.G."/>
            <person name="Walter J."/>
        </authorList>
    </citation>
    <scope>NUCLEOTIDE SEQUENCE [LARGE SCALE GENOMIC DNA]</scope>
    <source>
        <strain evidence="6 7">WF-MA3-C</strain>
        <strain evidence="5 8">WF-MO7-1</strain>
    </source>
</reference>
<evidence type="ECO:0000256" key="3">
    <source>
        <dbReference type="ARBA" id="ARBA00023125"/>
    </source>
</evidence>
<dbReference type="GO" id="GO:0009307">
    <property type="term" value="P:DNA restriction-modification system"/>
    <property type="evidence" value="ECO:0007669"/>
    <property type="project" value="UniProtKB-KW"/>
</dbReference>
<dbReference type="InterPro" id="IPR044946">
    <property type="entry name" value="Restrct_endonuc_typeI_TRD_sf"/>
</dbReference>
<dbReference type="InterPro" id="IPR000055">
    <property type="entry name" value="Restrct_endonuc_typeI_TRD"/>
</dbReference>
<proteinExistence type="inferred from homology"/>
<protein>
    <submittedName>
        <fullName evidence="6">Restriction endonuclease subunit S</fullName>
    </submittedName>
</protein>